<feature type="transmembrane region" description="Helical" evidence="6">
    <location>
        <begin position="281"/>
        <end position="299"/>
    </location>
</feature>
<feature type="domain" description="STAS" evidence="8">
    <location>
        <begin position="538"/>
        <end position="652"/>
    </location>
</feature>
<comment type="subcellular location">
    <subcellularLocation>
        <location evidence="1">Membrane</location>
        <topology evidence="1">Multi-pass membrane protein</topology>
    </subcellularLocation>
</comment>
<dbReference type="GO" id="GO:0016020">
    <property type="term" value="C:membrane"/>
    <property type="evidence" value="ECO:0007669"/>
    <property type="project" value="UniProtKB-SubCell"/>
</dbReference>
<evidence type="ECO:0000313" key="10">
    <source>
        <dbReference type="Proteomes" id="UP000199118"/>
    </source>
</evidence>
<feature type="transmembrane region" description="Helical" evidence="6">
    <location>
        <begin position="177"/>
        <end position="199"/>
    </location>
</feature>
<evidence type="ECO:0000256" key="6">
    <source>
        <dbReference type="SAM" id="Phobius"/>
    </source>
</evidence>
<evidence type="ECO:0000256" key="1">
    <source>
        <dbReference type="ARBA" id="ARBA00004141"/>
    </source>
</evidence>
<dbReference type="PROSITE" id="PS50801">
    <property type="entry name" value="STAS"/>
    <property type="match status" value="1"/>
</dbReference>
<dbReference type="CDD" id="cd00038">
    <property type="entry name" value="CAP_ED"/>
    <property type="match status" value="1"/>
</dbReference>
<dbReference type="InterPro" id="IPR018490">
    <property type="entry name" value="cNMP-bd_dom_sf"/>
</dbReference>
<feature type="compositionally biased region" description="Low complexity" evidence="5">
    <location>
        <begin position="21"/>
        <end position="32"/>
    </location>
</feature>
<feature type="region of interest" description="Disordered" evidence="5">
    <location>
        <begin position="1"/>
        <end position="78"/>
    </location>
</feature>
<feature type="transmembrane region" description="Helical" evidence="6">
    <location>
        <begin position="149"/>
        <end position="171"/>
    </location>
</feature>
<dbReference type="InterPro" id="IPR002645">
    <property type="entry name" value="STAS_dom"/>
</dbReference>
<keyword evidence="3 6" id="KW-1133">Transmembrane helix</keyword>
<proteinExistence type="predicted"/>
<dbReference type="InterPro" id="IPR014710">
    <property type="entry name" value="RmlC-like_jellyroll"/>
</dbReference>
<evidence type="ECO:0000256" key="3">
    <source>
        <dbReference type="ARBA" id="ARBA00022989"/>
    </source>
</evidence>
<dbReference type="EMBL" id="FNMZ01000003">
    <property type="protein sequence ID" value="SDX13454.1"/>
    <property type="molecule type" value="Genomic_DNA"/>
</dbReference>
<dbReference type="OrthoDB" id="9771198at2"/>
<evidence type="ECO:0000256" key="5">
    <source>
        <dbReference type="SAM" id="MobiDB-lite"/>
    </source>
</evidence>
<reference evidence="9 10" key="1">
    <citation type="submission" date="2016-10" db="EMBL/GenBank/DDBJ databases">
        <authorList>
            <person name="de Groot N.N."/>
        </authorList>
    </citation>
    <scope>NUCLEOTIDE SEQUENCE [LARGE SCALE GENOMIC DNA]</scope>
    <source>
        <strain evidence="9 10">DSM 17890</strain>
    </source>
</reference>
<dbReference type="InterPro" id="IPR011547">
    <property type="entry name" value="SLC26A/SulP_dom"/>
</dbReference>
<keyword evidence="10" id="KW-1185">Reference proteome</keyword>
<feature type="domain" description="Cyclic nucleotide-binding" evidence="7">
    <location>
        <begin position="706"/>
        <end position="797"/>
    </location>
</feature>
<dbReference type="InterPro" id="IPR036513">
    <property type="entry name" value="STAS_dom_sf"/>
</dbReference>
<dbReference type="Gene3D" id="3.30.750.24">
    <property type="entry name" value="STAS domain"/>
    <property type="match status" value="1"/>
</dbReference>
<dbReference type="Pfam" id="PF01740">
    <property type="entry name" value="STAS"/>
    <property type="match status" value="1"/>
</dbReference>
<keyword evidence="2 6" id="KW-0812">Transmembrane</keyword>
<dbReference type="InterPro" id="IPR000595">
    <property type="entry name" value="cNMP-bd_dom"/>
</dbReference>
<feature type="transmembrane region" description="Helical" evidence="6">
    <location>
        <begin position="116"/>
        <end position="137"/>
    </location>
</feature>
<dbReference type="Pfam" id="PF00027">
    <property type="entry name" value="cNMP_binding"/>
    <property type="match status" value="1"/>
</dbReference>
<dbReference type="SUPFAM" id="SSF52091">
    <property type="entry name" value="SpoIIaa-like"/>
    <property type="match status" value="1"/>
</dbReference>
<gene>
    <name evidence="9" type="ORF">SAMN05444336_103400</name>
</gene>
<evidence type="ECO:0000259" key="8">
    <source>
        <dbReference type="PROSITE" id="PS50801"/>
    </source>
</evidence>
<dbReference type="PANTHER" id="PTHR43310:SF1">
    <property type="entry name" value="SULFATE TRANSPORTER YBAR-RELATED"/>
    <property type="match status" value="1"/>
</dbReference>
<dbReference type="STRING" id="356660.SAMN05444336_103400"/>
<dbReference type="Proteomes" id="UP000199118">
    <property type="component" value="Unassembled WGS sequence"/>
</dbReference>
<evidence type="ECO:0000256" key="4">
    <source>
        <dbReference type="ARBA" id="ARBA00023136"/>
    </source>
</evidence>
<feature type="transmembrane region" description="Helical" evidence="6">
    <location>
        <begin position="252"/>
        <end position="269"/>
    </location>
</feature>
<evidence type="ECO:0000259" key="7">
    <source>
        <dbReference type="PROSITE" id="PS50042"/>
    </source>
</evidence>
<feature type="transmembrane region" description="Helical" evidence="6">
    <location>
        <begin position="375"/>
        <end position="397"/>
    </location>
</feature>
<dbReference type="CDD" id="cd07042">
    <property type="entry name" value="STAS_SulP_like_sulfate_transporter"/>
    <property type="match status" value="1"/>
</dbReference>
<dbReference type="Pfam" id="PF00916">
    <property type="entry name" value="Sulfate_transp"/>
    <property type="match status" value="1"/>
</dbReference>
<protein>
    <submittedName>
        <fullName evidence="9">Sulfate permease, SulP family</fullName>
    </submittedName>
</protein>
<keyword evidence="4 6" id="KW-0472">Membrane</keyword>
<feature type="transmembrane region" description="Helical" evidence="6">
    <location>
        <begin position="90"/>
        <end position="110"/>
    </location>
</feature>
<feature type="compositionally biased region" description="Polar residues" evidence="5">
    <location>
        <begin position="1"/>
        <end position="12"/>
    </location>
</feature>
<name>A0A1H2Z9C2_9RHOB</name>
<feature type="transmembrane region" description="Helical" evidence="6">
    <location>
        <begin position="464"/>
        <end position="481"/>
    </location>
</feature>
<dbReference type="SMART" id="SM00100">
    <property type="entry name" value="cNMP"/>
    <property type="match status" value="1"/>
</dbReference>
<feature type="transmembrane region" description="Helical" evidence="6">
    <location>
        <begin position="487"/>
        <end position="507"/>
    </location>
</feature>
<accession>A0A1H2Z9C2</accession>
<dbReference type="InterPro" id="IPR052706">
    <property type="entry name" value="Membrane-Transporter-like"/>
</dbReference>
<feature type="transmembrane region" description="Helical" evidence="6">
    <location>
        <begin position="211"/>
        <end position="232"/>
    </location>
</feature>
<evidence type="ECO:0000256" key="2">
    <source>
        <dbReference type="ARBA" id="ARBA00022692"/>
    </source>
</evidence>
<dbReference type="SUPFAM" id="SSF51206">
    <property type="entry name" value="cAMP-binding domain-like"/>
    <property type="match status" value="1"/>
</dbReference>
<organism evidence="9 10">
    <name type="scientific">Albimonas donghaensis</name>
    <dbReference type="NCBI Taxonomy" id="356660"/>
    <lineage>
        <taxon>Bacteria</taxon>
        <taxon>Pseudomonadati</taxon>
        <taxon>Pseudomonadota</taxon>
        <taxon>Alphaproteobacteria</taxon>
        <taxon>Rhodobacterales</taxon>
        <taxon>Paracoccaceae</taxon>
        <taxon>Albimonas</taxon>
    </lineage>
</organism>
<dbReference type="Gene3D" id="2.60.120.10">
    <property type="entry name" value="Jelly Rolls"/>
    <property type="match status" value="1"/>
</dbReference>
<dbReference type="PROSITE" id="PS50042">
    <property type="entry name" value="CNMP_BINDING_3"/>
    <property type="match status" value="1"/>
</dbReference>
<evidence type="ECO:0000313" key="9">
    <source>
        <dbReference type="EMBL" id="SDX13454.1"/>
    </source>
</evidence>
<sequence length="831" mass="82535">MEDAARSQTNDAGTRLAPTSDAAGPALAGADAQRPAAGESASADRGVPQPAAPRGGHATPGPEPTRGAPGAPGGPLPVARRAARDVTAGLALALVAIAYSLSFGALVFSGPLAAQAQAGVIGAVLSAGVGCLAFALLSSFPRAVGGPDTPVVAVVAALTAGMAGAGAAGGAADPEQALANVAAALIAACLVTALTLGAVGAWRLAGWLRFVPFPVVTGFLAGSGGFLALAGLSLAAGSDRATLVAGALDGRLPAPALAALAFALALAILRRATGATMAAPLCVIAATLVVGVAAARGLLPAETLRAGGWLPPLPGEAGLALPILALATHAPDAGVLLAAAPEILSVALVAAMALMLNAAGLEAHAAARLDLDREFLASSLASAGAMLVAGLPSNLSLNRSALNVEMGAGGRASAALAGAACIGFALAGPASAAWVPMPVLGGMALYMGAGMLRRWLGRSAGRMTGFEYALALAIFALILRYGYLEGVAMGVVISCISFALACARAPAVRQRLTRADYASFVDRSAGDEAALRAAGGRIRIFRLQGFLFFGVAARIAEEARAAAEAEALAAPGAASPGHSVVLDFHAVTGVDSTARASLERLRDQLAETGTALALTGLDPSGRRARALGVGAGLDGLGDVSIFATLEQGLEACEDRLLAALGGASAPPPDIETWLEEELAGAPGLDIPAREPGPGARPLRPAEAAARIAAVLRRRDLAAGEVLCRQGEPPDSLFFIVGGRVSIFLEAPGGPSMRLRSALGGTVIGEIGFFTGAARSASVIADRATEVRALDAAAFARLKAGDPAAAMALEELVIRILADRLTFANREVAALQ</sequence>
<dbReference type="PANTHER" id="PTHR43310">
    <property type="entry name" value="SULFATE TRANSPORTER YBAR-RELATED"/>
    <property type="match status" value="1"/>
</dbReference>
<dbReference type="AlphaFoldDB" id="A0A1H2Z9C2"/>